<keyword evidence="5 10" id="KW-0132">Cell division</keyword>
<dbReference type="InterPro" id="IPR003838">
    <property type="entry name" value="ABC3_permease_C"/>
</dbReference>
<evidence type="ECO:0000256" key="3">
    <source>
        <dbReference type="ARBA" id="ARBA00021907"/>
    </source>
</evidence>
<dbReference type="PIRSF" id="PIRSF003097">
    <property type="entry name" value="FtsX"/>
    <property type="match status" value="1"/>
</dbReference>
<keyword evidence="8 10" id="KW-0472">Membrane</keyword>
<evidence type="ECO:0000256" key="6">
    <source>
        <dbReference type="ARBA" id="ARBA00022692"/>
    </source>
</evidence>
<evidence type="ECO:0000256" key="4">
    <source>
        <dbReference type="ARBA" id="ARBA00022475"/>
    </source>
</evidence>
<keyword evidence="9 10" id="KW-0131">Cell cycle</keyword>
<reference evidence="15" key="1">
    <citation type="submission" date="2017-09" db="EMBL/GenBank/DDBJ databases">
        <title>Depth-based differentiation of microbial function through sediment-hosted aquifers and enrichment of novel symbionts in the deep terrestrial subsurface.</title>
        <authorList>
            <person name="Probst A.J."/>
            <person name="Ladd B."/>
            <person name="Jarett J.K."/>
            <person name="Geller-Mcgrath D.E."/>
            <person name="Sieber C.M.K."/>
            <person name="Emerson J.B."/>
            <person name="Anantharaman K."/>
            <person name="Thomas B.C."/>
            <person name="Malmstrom R."/>
            <person name="Stieglmeier M."/>
            <person name="Klingl A."/>
            <person name="Woyke T."/>
            <person name="Ryan C.M."/>
            <person name="Banfield J.F."/>
        </authorList>
    </citation>
    <scope>NUCLEOTIDE SEQUENCE [LARGE SCALE GENOMIC DNA]</scope>
</reference>
<dbReference type="Pfam" id="PF02687">
    <property type="entry name" value="FtsX"/>
    <property type="match status" value="1"/>
</dbReference>
<evidence type="ECO:0000256" key="9">
    <source>
        <dbReference type="ARBA" id="ARBA00023306"/>
    </source>
</evidence>
<sequence length="302" mass="33754">MVTTFFRIVKYGFQSFWRNRLLSFATVNVMILTLVVLAGLILFSALTDASIASLQDKIDIGVYFKTNVPEDDILRMKDSLEAVAEVKSVTYVSRDKALELFNEKHIDDPVVAKALEELGDNPLLASLNVKANDSEDYPLIASFLNNESFTEQIEKVTFAQTSKAIARFNDFINTIEKVGLVLIVFSAVTAALIIFNTIRLAIYSNREEINIMRLVGASNFFINGPYVIEAVIFGVIATVLSLLLMLPFISFSTPYVQAFVPEMNLTGYFYSHIFQLFAYQILFGVGLGVISASVAIRRYLKT</sequence>
<evidence type="ECO:0000256" key="7">
    <source>
        <dbReference type="ARBA" id="ARBA00022989"/>
    </source>
</evidence>
<feature type="transmembrane region" description="Helical" evidence="11">
    <location>
        <begin position="269"/>
        <end position="296"/>
    </location>
</feature>
<protein>
    <recommendedName>
        <fullName evidence="3 10">Cell division protein FtsX</fullName>
    </recommendedName>
</protein>
<evidence type="ECO:0000256" key="1">
    <source>
        <dbReference type="ARBA" id="ARBA00004651"/>
    </source>
</evidence>
<dbReference type="InterPro" id="IPR040690">
    <property type="entry name" value="FtsX_ECD"/>
</dbReference>
<feature type="domain" description="FtsX extracellular" evidence="13">
    <location>
        <begin position="59"/>
        <end position="146"/>
    </location>
</feature>
<feature type="transmembrane region" description="Helical" evidence="11">
    <location>
        <begin position="21"/>
        <end position="46"/>
    </location>
</feature>
<dbReference type="InterPro" id="IPR004513">
    <property type="entry name" value="FtsX"/>
</dbReference>
<dbReference type="Proteomes" id="UP000231157">
    <property type="component" value="Unassembled WGS sequence"/>
</dbReference>
<name>A0A2H0USS8_9BACT</name>
<comment type="caution">
    <text evidence="14">The sequence shown here is derived from an EMBL/GenBank/DDBJ whole genome shotgun (WGS) entry which is preliminary data.</text>
</comment>
<feature type="transmembrane region" description="Helical" evidence="11">
    <location>
        <begin position="223"/>
        <end position="249"/>
    </location>
</feature>
<comment type="similarity">
    <text evidence="2 10">Belongs to the ABC-4 integral membrane protein family. FtsX subfamily.</text>
</comment>
<feature type="transmembrane region" description="Helical" evidence="11">
    <location>
        <begin position="178"/>
        <end position="202"/>
    </location>
</feature>
<accession>A0A2H0USS8</accession>
<evidence type="ECO:0000256" key="8">
    <source>
        <dbReference type="ARBA" id="ARBA00023136"/>
    </source>
</evidence>
<evidence type="ECO:0000313" key="15">
    <source>
        <dbReference type="Proteomes" id="UP000231157"/>
    </source>
</evidence>
<proteinExistence type="inferred from homology"/>
<dbReference type="Gene3D" id="3.30.70.3040">
    <property type="match status" value="1"/>
</dbReference>
<dbReference type="AlphaFoldDB" id="A0A2H0USS8"/>
<keyword evidence="4 10" id="KW-1003">Cell membrane</keyword>
<gene>
    <name evidence="14" type="ORF">COU07_01030</name>
</gene>
<evidence type="ECO:0000256" key="10">
    <source>
        <dbReference type="PIRNR" id="PIRNR003097"/>
    </source>
</evidence>
<keyword evidence="6 11" id="KW-0812">Transmembrane</keyword>
<evidence type="ECO:0000256" key="2">
    <source>
        <dbReference type="ARBA" id="ARBA00007379"/>
    </source>
</evidence>
<evidence type="ECO:0000259" key="13">
    <source>
        <dbReference type="Pfam" id="PF18075"/>
    </source>
</evidence>
<feature type="domain" description="ABC3 transporter permease C-terminal" evidence="12">
    <location>
        <begin position="181"/>
        <end position="301"/>
    </location>
</feature>
<evidence type="ECO:0000256" key="11">
    <source>
        <dbReference type="SAM" id="Phobius"/>
    </source>
</evidence>
<comment type="subcellular location">
    <subcellularLocation>
        <location evidence="1">Cell membrane</location>
        <topology evidence="1">Multi-pass membrane protein</topology>
    </subcellularLocation>
</comment>
<organism evidence="14 15">
    <name type="scientific">Candidatus Harrisonbacteria bacterium CG10_big_fil_rev_8_21_14_0_10_40_38</name>
    <dbReference type="NCBI Taxonomy" id="1974583"/>
    <lineage>
        <taxon>Bacteria</taxon>
        <taxon>Candidatus Harrisoniibacteriota</taxon>
    </lineage>
</organism>
<dbReference type="Pfam" id="PF18075">
    <property type="entry name" value="FtsX_ECD"/>
    <property type="match status" value="1"/>
</dbReference>
<dbReference type="GO" id="GO:0005886">
    <property type="term" value="C:plasma membrane"/>
    <property type="evidence" value="ECO:0007669"/>
    <property type="project" value="UniProtKB-SubCell"/>
</dbReference>
<dbReference type="PANTHER" id="PTHR47755">
    <property type="entry name" value="CELL DIVISION PROTEIN FTSX"/>
    <property type="match status" value="1"/>
</dbReference>
<dbReference type="EMBL" id="PFAZ01000001">
    <property type="protein sequence ID" value="PIR89468.1"/>
    <property type="molecule type" value="Genomic_DNA"/>
</dbReference>
<dbReference type="PANTHER" id="PTHR47755:SF1">
    <property type="entry name" value="CELL DIVISION PROTEIN FTSX"/>
    <property type="match status" value="1"/>
</dbReference>
<evidence type="ECO:0000259" key="12">
    <source>
        <dbReference type="Pfam" id="PF02687"/>
    </source>
</evidence>
<evidence type="ECO:0000256" key="5">
    <source>
        <dbReference type="ARBA" id="ARBA00022618"/>
    </source>
</evidence>
<keyword evidence="7 11" id="KW-1133">Transmembrane helix</keyword>
<evidence type="ECO:0000313" key="14">
    <source>
        <dbReference type="EMBL" id="PIR89468.1"/>
    </source>
</evidence>
<dbReference type="GO" id="GO:0051301">
    <property type="term" value="P:cell division"/>
    <property type="evidence" value="ECO:0007669"/>
    <property type="project" value="UniProtKB-KW"/>
</dbReference>